<name>A0A0A3ZTC7_9GAMM</name>
<organism evidence="6 7">
    <name type="scientific">Erwinia typographi</name>
    <dbReference type="NCBI Taxonomy" id="371042"/>
    <lineage>
        <taxon>Bacteria</taxon>
        <taxon>Pseudomonadati</taxon>
        <taxon>Pseudomonadota</taxon>
        <taxon>Gammaproteobacteria</taxon>
        <taxon>Enterobacterales</taxon>
        <taxon>Erwiniaceae</taxon>
        <taxon>Erwinia</taxon>
    </lineage>
</organism>
<keyword evidence="4" id="KW-1133">Transmembrane helix</keyword>
<dbReference type="EC" id="3.6.1.27" evidence="1"/>
<dbReference type="AlphaFoldDB" id="A0A0A3ZTC7"/>
<dbReference type="PANTHER" id="PTHR14969:SF54">
    <property type="entry name" value="PHOSPHATIDYLGLYCEROPHOSPHATASE B"/>
    <property type="match status" value="1"/>
</dbReference>
<dbReference type="GO" id="GO:0050380">
    <property type="term" value="F:undecaprenyl-diphosphatase activity"/>
    <property type="evidence" value="ECO:0007669"/>
    <property type="project" value="UniProtKB-EC"/>
</dbReference>
<evidence type="ECO:0000313" key="6">
    <source>
        <dbReference type="EMBL" id="KGT88923.1"/>
    </source>
</evidence>
<feature type="transmembrane region" description="Helical" evidence="4">
    <location>
        <begin position="184"/>
        <end position="206"/>
    </location>
</feature>
<dbReference type="InterPro" id="IPR036938">
    <property type="entry name" value="PAP2/HPO_sf"/>
</dbReference>
<dbReference type="EMBL" id="JRUQ01000059">
    <property type="protein sequence ID" value="KGT88923.1"/>
    <property type="molecule type" value="Genomic_DNA"/>
</dbReference>
<dbReference type="RefSeq" id="WP_034897247.1">
    <property type="nucleotide sequence ID" value="NZ_JRUQ01000059.1"/>
</dbReference>
<accession>A0A0A3ZTC7</accession>
<feature type="transmembrane region" description="Helical" evidence="4">
    <location>
        <begin position="212"/>
        <end position="230"/>
    </location>
</feature>
<sequence>MKEIALRTTLAALLLLVMPTAVWLSGWRWQPVEMGSGHKALFWLTETVTSPWGTLSSAILCAWFLWCLRFRLKPALLLLVIMVAAILVGQYSKTFIKEQVQEPRPYVLWLEQHSGLDEKNFYQQKRPERSTLVRNALIDNVQLPDWLKRHWEFETGFAFPSGHTMFAASWALLGVGLLWPRRRVVTIVVLVIWAVGVMASRLVLGMHWPRDLISSTLISWLLVTVATWLVQRYCGPLTVPPDEQREIASREQE</sequence>
<feature type="domain" description="Phosphatidic acid phosphatase type 2/haloperoxidase" evidence="5">
    <location>
        <begin position="79"/>
        <end position="227"/>
    </location>
</feature>
<evidence type="ECO:0000256" key="4">
    <source>
        <dbReference type="SAM" id="Phobius"/>
    </source>
</evidence>
<dbReference type="PANTHER" id="PTHR14969">
    <property type="entry name" value="SPHINGOSINE-1-PHOSPHATE PHOSPHOHYDROLASE"/>
    <property type="match status" value="1"/>
</dbReference>
<evidence type="ECO:0000313" key="7">
    <source>
        <dbReference type="Proteomes" id="UP000030351"/>
    </source>
</evidence>
<comment type="catalytic activity">
    <reaction evidence="3">
        <text>di-trans,octa-cis-undecaprenyl diphosphate + H2O = di-trans,octa-cis-undecaprenyl phosphate + phosphate + H(+)</text>
        <dbReference type="Rhea" id="RHEA:28094"/>
        <dbReference type="ChEBI" id="CHEBI:15377"/>
        <dbReference type="ChEBI" id="CHEBI:15378"/>
        <dbReference type="ChEBI" id="CHEBI:43474"/>
        <dbReference type="ChEBI" id="CHEBI:58405"/>
        <dbReference type="ChEBI" id="CHEBI:60392"/>
        <dbReference type="EC" id="3.6.1.27"/>
    </reaction>
</comment>
<evidence type="ECO:0000259" key="5">
    <source>
        <dbReference type="SMART" id="SM00014"/>
    </source>
</evidence>
<dbReference type="eggNOG" id="COG0671">
    <property type="taxonomic scope" value="Bacteria"/>
</dbReference>
<comment type="caution">
    <text evidence="6">The sequence shown here is derived from an EMBL/GenBank/DDBJ whole genome shotgun (WGS) entry which is preliminary data.</text>
</comment>
<protein>
    <recommendedName>
        <fullName evidence="1">undecaprenyl-diphosphate phosphatase</fullName>
        <ecNumber evidence="1">3.6.1.27</ecNumber>
    </recommendedName>
    <alternativeName>
        <fullName evidence="2">Undecaprenyl pyrophosphate phosphatase</fullName>
    </alternativeName>
</protein>
<dbReference type="InterPro" id="IPR000326">
    <property type="entry name" value="PAP2/HPO"/>
</dbReference>
<reference evidence="6 7" key="1">
    <citation type="submission" date="2014-10" db="EMBL/GenBank/DDBJ databases">
        <title>Genome sequence of Erwinia typographi M043b.</title>
        <authorList>
            <person name="Chan K.-G."/>
            <person name="Tan W.-S."/>
        </authorList>
    </citation>
    <scope>NUCLEOTIDE SEQUENCE [LARGE SCALE GENOMIC DNA]</scope>
    <source>
        <strain evidence="6 7">M043b</strain>
    </source>
</reference>
<dbReference type="NCBIfam" id="NF007975">
    <property type="entry name" value="PRK10699.1"/>
    <property type="match status" value="1"/>
</dbReference>
<evidence type="ECO:0000256" key="2">
    <source>
        <dbReference type="ARBA" id="ARBA00032707"/>
    </source>
</evidence>
<evidence type="ECO:0000256" key="3">
    <source>
        <dbReference type="ARBA" id="ARBA00047594"/>
    </source>
</evidence>
<keyword evidence="4" id="KW-0472">Membrane</keyword>
<dbReference type="Pfam" id="PF01569">
    <property type="entry name" value="PAP2"/>
    <property type="match status" value="1"/>
</dbReference>
<keyword evidence="7" id="KW-1185">Reference proteome</keyword>
<dbReference type="Proteomes" id="UP000030351">
    <property type="component" value="Unassembled WGS sequence"/>
</dbReference>
<dbReference type="SUPFAM" id="SSF48317">
    <property type="entry name" value="Acid phosphatase/Vanadium-dependent haloperoxidase"/>
    <property type="match status" value="1"/>
</dbReference>
<feature type="transmembrane region" description="Helical" evidence="4">
    <location>
        <begin position="75"/>
        <end position="92"/>
    </location>
</feature>
<dbReference type="STRING" id="371042.NG99_20840"/>
<dbReference type="OrthoDB" id="5586741at2"/>
<proteinExistence type="predicted"/>
<dbReference type="Gene3D" id="1.20.144.10">
    <property type="entry name" value="Phosphatidic acid phosphatase type 2/haloperoxidase"/>
    <property type="match status" value="1"/>
</dbReference>
<dbReference type="SMART" id="SM00014">
    <property type="entry name" value="acidPPc"/>
    <property type="match status" value="1"/>
</dbReference>
<gene>
    <name evidence="6" type="ORF">NG99_20840</name>
</gene>
<keyword evidence="4" id="KW-0812">Transmembrane</keyword>
<feature type="transmembrane region" description="Helical" evidence="4">
    <location>
        <begin position="157"/>
        <end position="179"/>
    </location>
</feature>
<feature type="transmembrane region" description="Helical" evidence="4">
    <location>
        <begin position="48"/>
        <end position="68"/>
    </location>
</feature>
<evidence type="ECO:0000256" key="1">
    <source>
        <dbReference type="ARBA" id="ARBA00012374"/>
    </source>
</evidence>
<dbReference type="GO" id="GO:0005886">
    <property type="term" value="C:plasma membrane"/>
    <property type="evidence" value="ECO:0007669"/>
    <property type="project" value="TreeGrafter"/>
</dbReference>